<proteinExistence type="predicted"/>
<feature type="region of interest" description="Disordered" evidence="1">
    <location>
        <begin position="1"/>
        <end position="73"/>
    </location>
</feature>
<organism evidence="2 3">
    <name type="scientific">Canavalia gladiata</name>
    <name type="common">Sword bean</name>
    <name type="synonym">Dolichos gladiatus</name>
    <dbReference type="NCBI Taxonomy" id="3824"/>
    <lineage>
        <taxon>Eukaryota</taxon>
        <taxon>Viridiplantae</taxon>
        <taxon>Streptophyta</taxon>
        <taxon>Embryophyta</taxon>
        <taxon>Tracheophyta</taxon>
        <taxon>Spermatophyta</taxon>
        <taxon>Magnoliopsida</taxon>
        <taxon>eudicotyledons</taxon>
        <taxon>Gunneridae</taxon>
        <taxon>Pentapetalae</taxon>
        <taxon>rosids</taxon>
        <taxon>fabids</taxon>
        <taxon>Fabales</taxon>
        <taxon>Fabaceae</taxon>
        <taxon>Papilionoideae</taxon>
        <taxon>50 kb inversion clade</taxon>
        <taxon>NPAAA clade</taxon>
        <taxon>indigoferoid/millettioid clade</taxon>
        <taxon>Phaseoleae</taxon>
        <taxon>Canavalia</taxon>
    </lineage>
</organism>
<dbReference type="AlphaFoldDB" id="A0AAN9LMF9"/>
<evidence type="ECO:0000313" key="3">
    <source>
        <dbReference type="Proteomes" id="UP001367508"/>
    </source>
</evidence>
<reference evidence="2 3" key="1">
    <citation type="submission" date="2024-01" db="EMBL/GenBank/DDBJ databases">
        <title>The genomes of 5 underutilized Papilionoideae crops provide insights into root nodulation and disease resistanc.</title>
        <authorList>
            <person name="Jiang F."/>
        </authorList>
    </citation>
    <scope>NUCLEOTIDE SEQUENCE [LARGE SCALE GENOMIC DNA]</scope>
    <source>
        <strain evidence="2">LVBAO_FW01</strain>
        <tissue evidence="2">Leaves</tissue>
    </source>
</reference>
<evidence type="ECO:0000256" key="1">
    <source>
        <dbReference type="SAM" id="MobiDB-lite"/>
    </source>
</evidence>
<accession>A0AAN9LMF9</accession>
<dbReference type="EMBL" id="JAYMYQ010000004">
    <property type="protein sequence ID" value="KAK7338321.1"/>
    <property type="molecule type" value="Genomic_DNA"/>
</dbReference>
<sequence>MRLNVDPFKRHLRKEDEDERDKGEDRRDDPFKRHSKRENEDKRDKGEDRKDDEEEDEDDVEKDSYEAINFCYH</sequence>
<feature type="compositionally biased region" description="Acidic residues" evidence="1">
    <location>
        <begin position="50"/>
        <end position="61"/>
    </location>
</feature>
<name>A0AAN9LMF9_CANGL</name>
<protein>
    <submittedName>
        <fullName evidence="2">Uncharacterized protein</fullName>
    </submittedName>
</protein>
<gene>
    <name evidence="2" type="ORF">VNO77_18927</name>
</gene>
<keyword evidence="3" id="KW-1185">Reference proteome</keyword>
<feature type="compositionally biased region" description="Basic and acidic residues" evidence="1">
    <location>
        <begin position="7"/>
        <end position="49"/>
    </location>
</feature>
<evidence type="ECO:0000313" key="2">
    <source>
        <dbReference type="EMBL" id="KAK7338321.1"/>
    </source>
</evidence>
<comment type="caution">
    <text evidence="2">The sequence shown here is derived from an EMBL/GenBank/DDBJ whole genome shotgun (WGS) entry which is preliminary data.</text>
</comment>
<dbReference type="Proteomes" id="UP001367508">
    <property type="component" value="Unassembled WGS sequence"/>
</dbReference>